<dbReference type="EMBL" id="CAXKWB010036469">
    <property type="protein sequence ID" value="CAL4148278.1"/>
    <property type="molecule type" value="Genomic_DNA"/>
</dbReference>
<dbReference type="Gene3D" id="2.60.20.10">
    <property type="entry name" value="Crystallins"/>
    <property type="match status" value="2"/>
</dbReference>
<gene>
    <name evidence="2" type="ORF">MNOR_LOCUS30212</name>
</gene>
<feature type="chain" id="PRO_5043348793" evidence="1">
    <location>
        <begin position="18"/>
        <end position="219"/>
    </location>
</feature>
<sequence length="219" mass="24192">MAALFLLFSLVLGLATGQDKNFLELYTQTAKGGAMATVREYHHDLADIGFNDLVQSVCGQGVWMLYHDINYGHSRGSWTNFVSFGTYDCHDLPVTQHGQASSVRYAGTGDLHDETLTVYHSHSYSGGEEMFIREEPFFGDYNNQGSSIIVTGESPWTLYSGPGYHGDGICITPWPIGDGYYFGAWNVEDVGIENNELSSLQKGCFSKKVVFPTQSINVN</sequence>
<feature type="signal peptide" evidence="1">
    <location>
        <begin position="1"/>
        <end position="17"/>
    </location>
</feature>
<evidence type="ECO:0000313" key="3">
    <source>
        <dbReference type="Proteomes" id="UP001497623"/>
    </source>
</evidence>
<accession>A0AAV2RWN9</accession>
<dbReference type="AlphaFoldDB" id="A0AAV2RWN9"/>
<proteinExistence type="predicted"/>
<protein>
    <submittedName>
        <fullName evidence="2">Uncharacterized protein</fullName>
    </submittedName>
</protein>
<dbReference type="Proteomes" id="UP001497623">
    <property type="component" value="Unassembled WGS sequence"/>
</dbReference>
<dbReference type="SUPFAM" id="SSF49695">
    <property type="entry name" value="gamma-Crystallin-like"/>
    <property type="match status" value="1"/>
</dbReference>
<reference evidence="2 3" key="1">
    <citation type="submission" date="2024-05" db="EMBL/GenBank/DDBJ databases">
        <authorList>
            <person name="Wallberg A."/>
        </authorList>
    </citation>
    <scope>NUCLEOTIDE SEQUENCE [LARGE SCALE GENOMIC DNA]</scope>
</reference>
<keyword evidence="3" id="KW-1185">Reference proteome</keyword>
<keyword evidence="1" id="KW-0732">Signal</keyword>
<evidence type="ECO:0000313" key="2">
    <source>
        <dbReference type="EMBL" id="CAL4148278.1"/>
    </source>
</evidence>
<evidence type="ECO:0000256" key="1">
    <source>
        <dbReference type="SAM" id="SignalP"/>
    </source>
</evidence>
<name>A0AAV2RWN9_MEGNR</name>
<comment type="caution">
    <text evidence="2">The sequence shown here is derived from an EMBL/GenBank/DDBJ whole genome shotgun (WGS) entry which is preliminary data.</text>
</comment>
<organism evidence="2 3">
    <name type="scientific">Meganyctiphanes norvegica</name>
    <name type="common">Northern krill</name>
    <name type="synonym">Thysanopoda norvegica</name>
    <dbReference type="NCBI Taxonomy" id="48144"/>
    <lineage>
        <taxon>Eukaryota</taxon>
        <taxon>Metazoa</taxon>
        <taxon>Ecdysozoa</taxon>
        <taxon>Arthropoda</taxon>
        <taxon>Crustacea</taxon>
        <taxon>Multicrustacea</taxon>
        <taxon>Malacostraca</taxon>
        <taxon>Eumalacostraca</taxon>
        <taxon>Eucarida</taxon>
        <taxon>Euphausiacea</taxon>
        <taxon>Euphausiidae</taxon>
        <taxon>Meganyctiphanes</taxon>
    </lineage>
</organism>
<dbReference type="InterPro" id="IPR011024">
    <property type="entry name" value="G_crystallin-like"/>
</dbReference>